<reference evidence="2" key="2">
    <citation type="submission" date="2015-01" db="EMBL/GenBank/DDBJ databases">
        <title>Evolutionary Origins and Diversification of the Mycorrhizal Mutualists.</title>
        <authorList>
            <consortium name="DOE Joint Genome Institute"/>
            <consortium name="Mycorrhizal Genomics Consortium"/>
            <person name="Kohler A."/>
            <person name="Kuo A."/>
            <person name="Nagy L.G."/>
            <person name="Floudas D."/>
            <person name="Copeland A."/>
            <person name="Barry K.W."/>
            <person name="Cichocki N."/>
            <person name="Veneault-Fourrey C."/>
            <person name="LaButti K."/>
            <person name="Lindquist E.A."/>
            <person name="Lipzen A."/>
            <person name="Lundell T."/>
            <person name="Morin E."/>
            <person name="Murat C."/>
            <person name="Riley R."/>
            <person name="Ohm R."/>
            <person name="Sun H."/>
            <person name="Tunlid A."/>
            <person name="Henrissat B."/>
            <person name="Grigoriev I.V."/>
            <person name="Hibbett D.S."/>
            <person name="Martin F."/>
        </authorList>
    </citation>
    <scope>NUCLEOTIDE SEQUENCE [LARGE SCALE GENOMIC DNA]</scope>
    <source>
        <strain evidence="2">441</strain>
    </source>
</reference>
<protein>
    <submittedName>
        <fullName evidence="1">Uncharacterized protein</fullName>
    </submittedName>
</protein>
<evidence type="ECO:0000313" key="1">
    <source>
        <dbReference type="EMBL" id="KIK30740.1"/>
    </source>
</evidence>
<gene>
    <name evidence="1" type="ORF">PISMIDRAFT_670868</name>
</gene>
<reference evidence="1 2" key="1">
    <citation type="submission" date="2014-04" db="EMBL/GenBank/DDBJ databases">
        <authorList>
            <consortium name="DOE Joint Genome Institute"/>
            <person name="Kuo A."/>
            <person name="Kohler A."/>
            <person name="Costa M.D."/>
            <person name="Nagy L.G."/>
            <person name="Floudas D."/>
            <person name="Copeland A."/>
            <person name="Barry K.W."/>
            <person name="Cichocki N."/>
            <person name="Veneault-Fourrey C."/>
            <person name="LaButti K."/>
            <person name="Lindquist E.A."/>
            <person name="Lipzen A."/>
            <person name="Lundell T."/>
            <person name="Morin E."/>
            <person name="Murat C."/>
            <person name="Sun H."/>
            <person name="Tunlid A."/>
            <person name="Henrissat B."/>
            <person name="Grigoriev I.V."/>
            <person name="Hibbett D.S."/>
            <person name="Martin F."/>
            <person name="Nordberg H.P."/>
            <person name="Cantor M.N."/>
            <person name="Hua S.X."/>
        </authorList>
    </citation>
    <scope>NUCLEOTIDE SEQUENCE [LARGE SCALE GENOMIC DNA]</scope>
    <source>
        <strain evidence="1 2">441</strain>
    </source>
</reference>
<sequence length="110" mass="12555">MSIWTDLSHHGLQIVKVIERARLAPSQVLGVSRGHSLPLKHGIDFPTKHFQLSSFLSTFKSDQFPDTVSNVPAYLAVTDRVMDRYLTPWSYLYVFHTLLRPLSSRSPFVV</sequence>
<accession>A0A0C9YZU4</accession>
<dbReference type="AlphaFoldDB" id="A0A0C9YZU4"/>
<name>A0A0C9YZU4_9AGAM</name>
<keyword evidence="2" id="KW-1185">Reference proteome</keyword>
<dbReference type="Proteomes" id="UP000054018">
    <property type="component" value="Unassembled WGS sequence"/>
</dbReference>
<proteinExistence type="predicted"/>
<dbReference type="HOGENOM" id="CLU_2172039_0_0_1"/>
<evidence type="ECO:0000313" key="2">
    <source>
        <dbReference type="Proteomes" id="UP000054018"/>
    </source>
</evidence>
<organism evidence="1 2">
    <name type="scientific">Pisolithus microcarpus 441</name>
    <dbReference type="NCBI Taxonomy" id="765257"/>
    <lineage>
        <taxon>Eukaryota</taxon>
        <taxon>Fungi</taxon>
        <taxon>Dikarya</taxon>
        <taxon>Basidiomycota</taxon>
        <taxon>Agaricomycotina</taxon>
        <taxon>Agaricomycetes</taxon>
        <taxon>Agaricomycetidae</taxon>
        <taxon>Boletales</taxon>
        <taxon>Sclerodermatineae</taxon>
        <taxon>Pisolithaceae</taxon>
        <taxon>Pisolithus</taxon>
    </lineage>
</organism>
<dbReference type="EMBL" id="KN833686">
    <property type="protein sequence ID" value="KIK30740.1"/>
    <property type="molecule type" value="Genomic_DNA"/>
</dbReference>